<dbReference type="Pfam" id="PF01590">
    <property type="entry name" value="GAF"/>
    <property type="match status" value="1"/>
</dbReference>
<proteinExistence type="predicted"/>
<organism evidence="2 3">
    <name type="scientific">Aquincola tertiaricarbonis</name>
    <dbReference type="NCBI Taxonomy" id="391953"/>
    <lineage>
        <taxon>Bacteria</taxon>
        <taxon>Pseudomonadati</taxon>
        <taxon>Pseudomonadota</taxon>
        <taxon>Betaproteobacteria</taxon>
        <taxon>Burkholderiales</taxon>
        <taxon>Sphaerotilaceae</taxon>
        <taxon>Aquincola</taxon>
    </lineage>
</organism>
<gene>
    <name evidence="2" type="ORF">MW290_02790</name>
</gene>
<accession>A0ABY4S556</accession>
<dbReference type="SMART" id="SM00065">
    <property type="entry name" value="GAF"/>
    <property type="match status" value="1"/>
</dbReference>
<sequence length="196" mass="21030">MPHIRFPAAHGLLRQLGFQLHSGACTLPQYLDAVADLLKAAIACPRVTVWLLQRDHPESTLQCTAWSSFSRGLRINRCALSQEAVQAYLKALLATGVLAVPDLDAALPLQALNAAYCQPEQVLATLDAAFVVNGQAVGVVCCEQIGEVRQWTGEECLLVRSVAQAVTLDMARLADGVQPGDDCSDDVRRLLAALGQ</sequence>
<reference evidence="2" key="1">
    <citation type="submission" date="2022-05" db="EMBL/GenBank/DDBJ databases">
        <title>An RpoN-dependent PEP-CTERM gene is involved in floc formation of an Aquincola tertiaricarbonis strain.</title>
        <authorList>
            <person name="Qiu D."/>
            <person name="Xia M."/>
        </authorList>
    </citation>
    <scope>NUCLEOTIDE SEQUENCE</scope>
    <source>
        <strain evidence="2">RN12</strain>
    </source>
</reference>
<evidence type="ECO:0000259" key="1">
    <source>
        <dbReference type="SMART" id="SM00065"/>
    </source>
</evidence>
<feature type="domain" description="GAF" evidence="1">
    <location>
        <begin position="26"/>
        <end position="178"/>
    </location>
</feature>
<dbReference type="InterPro" id="IPR029016">
    <property type="entry name" value="GAF-like_dom_sf"/>
</dbReference>
<name>A0ABY4S556_AQUTE</name>
<evidence type="ECO:0000313" key="2">
    <source>
        <dbReference type="EMBL" id="URI07569.1"/>
    </source>
</evidence>
<evidence type="ECO:0000313" key="3">
    <source>
        <dbReference type="Proteomes" id="UP001056201"/>
    </source>
</evidence>
<protein>
    <submittedName>
        <fullName evidence="2">GAF domain-containing protein</fullName>
    </submittedName>
</protein>
<dbReference type="EMBL" id="CP097635">
    <property type="protein sequence ID" value="URI07569.1"/>
    <property type="molecule type" value="Genomic_DNA"/>
</dbReference>
<dbReference type="SUPFAM" id="SSF55781">
    <property type="entry name" value="GAF domain-like"/>
    <property type="match status" value="1"/>
</dbReference>
<keyword evidence="3" id="KW-1185">Reference proteome</keyword>
<dbReference type="RefSeq" id="WP_250195803.1">
    <property type="nucleotide sequence ID" value="NZ_CP097635.1"/>
</dbReference>
<dbReference type="Proteomes" id="UP001056201">
    <property type="component" value="Chromosome 1"/>
</dbReference>
<dbReference type="Gene3D" id="3.30.450.40">
    <property type="match status" value="1"/>
</dbReference>
<dbReference type="InterPro" id="IPR003018">
    <property type="entry name" value="GAF"/>
</dbReference>